<dbReference type="KEGG" id="tra:Trad_2382"/>
<keyword evidence="9" id="KW-1185">Reference proteome</keyword>
<keyword evidence="5" id="KW-1133">Transmembrane helix</keyword>
<dbReference type="eggNOG" id="COG0848">
    <property type="taxonomic scope" value="Bacteria"/>
</dbReference>
<dbReference type="GO" id="GO:0022857">
    <property type="term" value="F:transmembrane transporter activity"/>
    <property type="evidence" value="ECO:0007669"/>
    <property type="project" value="InterPro"/>
</dbReference>
<accession>D7CT28</accession>
<dbReference type="InterPro" id="IPR003400">
    <property type="entry name" value="ExbD"/>
</dbReference>
<keyword evidence="4 7" id="KW-0812">Transmembrane</keyword>
<comment type="similarity">
    <text evidence="2 7">Belongs to the ExbD/TolR family.</text>
</comment>
<evidence type="ECO:0000256" key="6">
    <source>
        <dbReference type="ARBA" id="ARBA00023136"/>
    </source>
</evidence>
<evidence type="ECO:0000256" key="7">
    <source>
        <dbReference type="RuleBase" id="RU003879"/>
    </source>
</evidence>
<keyword evidence="7" id="KW-0653">Protein transport</keyword>
<dbReference type="Gene3D" id="3.30.420.270">
    <property type="match status" value="1"/>
</dbReference>
<protein>
    <submittedName>
        <fullName evidence="8">Biopolymer transport protein ExbD/TolR</fullName>
    </submittedName>
</protein>
<dbReference type="GO" id="GO:0015031">
    <property type="term" value="P:protein transport"/>
    <property type="evidence" value="ECO:0007669"/>
    <property type="project" value="UniProtKB-KW"/>
</dbReference>
<gene>
    <name evidence="8" type="ordered locus">Trad_2382</name>
</gene>
<dbReference type="HOGENOM" id="CLU_085305_3_1_0"/>
<reference evidence="8 9" key="2">
    <citation type="journal article" date="2011" name="Stand. Genomic Sci.">
        <title>Complete genome sequence of Truepera radiovictrix type strain (RQ-24).</title>
        <authorList>
            <person name="Ivanova N."/>
            <person name="Rohde C."/>
            <person name="Munk C."/>
            <person name="Nolan M."/>
            <person name="Lucas S."/>
            <person name="Del Rio T.G."/>
            <person name="Tice H."/>
            <person name="Deshpande S."/>
            <person name="Cheng J.F."/>
            <person name="Tapia R."/>
            <person name="Han C."/>
            <person name="Goodwin L."/>
            <person name="Pitluck S."/>
            <person name="Liolios K."/>
            <person name="Mavromatis K."/>
            <person name="Mikhailova N."/>
            <person name="Pati A."/>
            <person name="Chen A."/>
            <person name="Palaniappan K."/>
            <person name="Land M."/>
            <person name="Hauser L."/>
            <person name="Chang Y.J."/>
            <person name="Jeffries C.D."/>
            <person name="Brambilla E."/>
            <person name="Rohde M."/>
            <person name="Goker M."/>
            <person name="Tindall B.J."/>
            <person name="Woyke T."/>
            <person name="Bristow J."/>
            <person name="Eisen J.A."/>
            <person name="Markowitz V."/>
            <person name="Hugenholtz P."/>
            <person name="Kyrpides N.C."/>
            <person name="Klenk H.P."/>
            <person name="Lapidus A."/>
        </authorList>
    </citation>
    <scope>NUCLEOTIDE SEQUENCE [LARGE SCALE GENOMIC DNA]</scope>
    <source>
        <strain evidence="9">DSM 17093 / CIP 108686 / LMG 22925 / RQ-24</strain>
    </source>
</reference>
<dbReference type="PANTHER" id="PTHR30558">
    <property type="entry name" value="EXBD MEMBRANE COMPONENT OF PMF-DRIVEN MACROMOLECULE IMPORT SYSTEM"/>
    <property type="match status" value="1"/>
</dbReference>
<dbReference type="OrthoDB" id="9793581at2"/>
<sequence length="136" mass="14599">MRRLRRTRPLSQGAGLDLTPMVDVVFQLVIFFMVSTTFITLESGLPVDLPQAQTTQAQTADVPTVTITQDGRIFLAGAEVSEGDLVSALRAALAEAPDRTVVLRADQTIQYGVSVRVMDLIRQAGAERVAIATGGE</sequence>
<keyword evidence="7" id="KW-0813">Transport</keyword>
<keyword evidence="6" id="KW-0472">Membrane</keyword>
<dbReference type="EMBL" id="CP002049">
    <property type="protein sequence ID" value="ADI15491.1"/>
    <property type="molecule type" value="Genomic_DNA"/>
</dbReference>
<evidence type="ECO:0000256" key="5">
    <source>
        <dbReference type="ARBA" id="ARBA00022989"/>
    </source>
</evidence>
<dbReference type="PANTHER" id="PTHR30558:SF3">
    <property type="entry name" value="BIOPOLYMER TRANSPORT PROTEIN EXBD-RELATED"/>
    <property type="match status" value="1"/>
</dbReference>
<keyword evidence="3" id="KW-1003">Cell membrane</keyword>
<dbReference type="RefSeq" id="WP_013178854.1">
    <property type="nucleotide sequence ID" value="NC_014221.1"/>
</dbReference>
<comment type="subcellular location">
    <subcellularLocation>
        <location evidence="1">Cell membrane</location>
        <topology evidence="1">Single-pass membrane protein</topology>
    </subcellularLocation>
    <subcellularLocation>
        <location evidence="7">Cell membrane</location>
        <topology evidence="7">Single-pass type II membrane protein</topology>
    </subcellularLocation>
</comment>
<proteinExistence type="inferred from homology"/>
<dbReference type="Pfam" id="PF02472">
    <property type="entry name" value="ExbD"/>
    <property type="match status" value="1"/>
</dbReference>
<name>D7CT28_TRURR</name>
<evidence type="ECO:0000313" key="9">
    <source>
        <dbReference type="Proteomes" id="UP000000379"/>
    </source>
</evidence>
<evidence type="ECO:0000256" key="2">
    <source>
        <dbReference type="ARBA" id="ARBA00005811"/>
    </source>
</evidence>
<dbReference type="Proteomes" id="UP000000379">
    <property type="component" value="Chromosome"/>
</dbReference>
<dbReference type="STRING" id="649638.Trad_2382"/>
<dbReference type="AlphaFoldDB" id="D7CT28"/>
<evidence type="ECO:0000256" key="3">
    <source>
        <dbReference type="ARBA" id="ARBA00022475"/>
    </source>
</evidence>
<reference evidence="9" key="1">
    <citation type="submission" date="2010-05" db="EMBL/GenBank/DDBJ databases">
        <title>The complete genome of Truepera radiovictris DSM 17093.</title>
        <authorList>
            <consortium name="US DOE Joint Genome Institute (JGI-PGF)"/>
            <person name="Lucas S."/>
            <person name="Copeland A."/>
            <person name="Lapidus A."/>
            <person name="Glavina del Rio T."/>
            <person name="Dalin E."/>
            <person name="Tice H."/>
            <person name="Bruce D."/>
            <person name="Goodwin L."/>
            <person name="Pitluck S."/>
            <person name="Kyrpides N."/>
            <person name="Mavromatis K."/>
            <person name="Ovchinnikova G."/>
            <person name="Munk A.C."/>
            <person name="Detter J.C."/>
            <person name="Han C."/>
            <person name="Tapia R."/>
            <person name="Land M."/>
            <person name="Hauser L."/>
            <person name="Markowitz V."/>
            <person name="Cheng J.-F."/>
            <person name="Hugenholtz P."/>
            <person name="Woyke T."/>
            <person name="Wu D."/>
            <person name="Tindall B."/>
            <person name="Pomrenke H.G."/>
            <person name="Brambilla E."/>
            <person name="Klenk H.-P."/>
            <person name="Eisen J.A."/>
        </authorList>
    </citation>
    <scope>NUCLEOTIDE SEQUENCE [LARGE SCALE GENOMIC DNA]</scope>
    <source>
        <strain evidence="9">DSM 17093 / CIP 108686 / LMG 22925 / RQ-24</strain>
    </source>
</reference>
<evidence type="ECO:0000256" key="1">
    <source>
        <dbReference type="ARBA" id="ARBA00004162"/>
    </source>
</evidence>
<evidence type="ECO:0000313" key="8">
    <source>
        <dbReference type="EMBL" id="ADI15491.1"/>
    </source>
</evidence>
<organism evidence="8 9">
    <name type="scientific">Truepera radiovictrix (strain DSM 17093 / CIP 108686 / LMG 22925 / RQ-24)</name>
    <dbReference type="NCBI Taxonomy" id="649638"/>
    <lineage>
        <taxon>Bacteria</taxon>
        <taxon>Thermotogati</taxon>
        <taxon>Deinococcota</taxon>
        <taxon>Deinococci</taxon>
        <taxon>Trueperales</taxon>
        <taxon>Trueperaceae</taxon>
        <taxon>Truepera</taxon>
    </lineage>
</organism>
<evidence type="ECO:0000256" key="4">
    <source>
        <dbReference type="ARBA" id="ARBA00022692"/>
    </source>
</evidence>
<dbReference type="GO" id="GO:0005886">
    <property type="term" value="C:plasma membrane"/>
    <property type="evidence" value="ECO:0007669"/>
    <property type="project" value="UniProtKB-SubCell"/>
</dbReference>